<dbReference type="Proteomes" id="UP001176940">
    <property type="component" value="Unassembled WGS sequence"/>
</dbReference>
<organism evidence="1 2">
    <name type="scientific">Ranitomeya imitator</name>
    <name type="common">mimic poison frog</name>
    <dbReference type="NCBI Taxonomy" id="111125"/>
    <lineage>
        <taxon>Eukaryota</taxon>
        <taxon>Metazoa</taxon>
        <taxon>Chordata</taxon>
        <taxon>Craniata</taxon>
        <taxon>Vertebrata</taxon>
        <taxon>Euteleostomi</taxon>
        <taxon>Amphibia</taxon>
        <taxon>Batrachia</taxon>
        <taxon>Anura</taxon>
        <taxon>Neobatrachia</taxon>
        <taxon>Hyloidea</taxon>
        <taxon>Dendrobatidae</taxon>
        <taxon>Dendrobatinae</taxon>
        <taxon>Ranitomeya</taxon>
    </lineage>
</organism>
<proteinExistence type="predicted"/>
<reference evidence="1" key="1">
    <citation type="submission" date="2023-07" db="EMBL/GenBank/DDBJ databases">
        <authorList>
            <person name="Stuckert A."/>
        </authorList>
    </citation>
    <scope>NUCLEOTIDE SEQUENCE</scope>
</reference>
<gene>
    <name evidence="1" type="ORF">RIMI_LOCUS15025086</name>
</gene>
<name>A0ABN9M147_9NEOB</name>
<sequence length="132" mass="14984">MKISVRKGRKQDGIEEILCSSTLPLLFDLPIAFSVVSCSMPRLKTKKVAHLHGEKLQYLHKPHIFIESHFTPLWHAKDKLVQVYNILYDAMIDKLTKREVEAKFCNLSLSVNNVSTVHPVSIPLQVPSHAIS</sequence>
<dbReference type="EMBL" id="CAUEEQ010039716">
    <property type="protein sequence ID" value="CAJ0955132.1"/>
    <property type="molecule type" value="Genomic_DNA"/>
</dbReference>
<evidence type="ECO:0000313" key="2">
    <source>
        <dbReference type="Proteomes" id="UP001176940"/>
    </source>
</evidence>
<accession>A0ABN9M147</accession>
<evidence type="ECO:0000313" key="1">
    <source>
        <dbReference type="EMBL" id="CAJ0955132.1"/>
    </source>
</evidence>
<comment type="caution">
    <text evidence="1">The sequence shown here is derived from an EMBL/GenBank/DDBJ whole genome shotgun (WGS) entry which is preliminary data.</text>
</comment>
<keyword evidence="2" id="KW-1185">Reference proteome</keyword>
<protein>
    <submittedName>
        <fullName evidence="1">Uncharacterized protein</fullName>
    </submittedName>
</protein>